<evidence type="ECO:0000256" key="11">
    <source>
        <dbReference type="SAM" id="Phobius"/>
    </source>
</evidence>
<feature type="disulfide bond" evidence="10">
    <location>
        <begin position="275"/>
        <end position="284"/>
    </location>
</feature>
<feature type="transmembrane region" description="Helical" evidence="11">
    <location>
        <begin position="47"/>
        <end position="64"/>
    </location>
</feature>
<proteinExistence type="predicted"/>
<keyword evidence="9" id="KW-0325">Glycoprotein</keyword>
<dbReference type="PROSITE" id="PS50262">
    <property type="entry name" value="G_PROTEIN_RECEP_F1_2"/>
    <property type="match status" value="1"/>
</dbReference>
<dbReference type="Gene3D" id="1.20.1070.10">
    <property type="entry name" value="Rhodopsin 7-helix transmembrane proteins"/>
    <property type="match status" value="1"/>
</dbReference>
<dbReference type="CDD" id="cd00054">
    <property type="entry name" value="EGF_CA"/>
    <property type="match status" value="5"/>
</dbReference>
<feature type="domain" description="EGF-like" evidence="13">
    <location>
        <begin position="209"/>
        <end position="245"/>
    </location>
</feature>
<keyword evidence="7 11" id="KW-0472">Membrane</keyword>
<dbReference type="GO" id="GO:0005509">
    <property type="term" value="F:calcium ion binding"/>
    <property type="evidence" value="ECO:0007669"/>
    <property type="project" value="InterPro"/>
</dbReference>
<evidence type="ECO:0000256" key="4">
    <source>
        <dbReference type="ARBA" id="ARBA00022729"/>
    </source>
</evidence>
<comment type="subcellular location">
    <subcellularLocation>
        <location evidence="1">Membrane</location>
    </subcellularLocation>
</comment>
<evidence type="ECO:0000256" key="3">
    <source>
        <dbReference type="ARBA" id="ARBA00022692"/>
    </source>
</evidence>
<feature type="disulfide bond" evidence="10">
    <location>
        <begin position="235"/>
        <end position="244"/>
    </location>
</feature>
<dbReference type="CDD" id="cd00637">
    <property type="entry name" value="7tm_classA_rhodopsin-like"/>
    <property type="match status" value="1"/>
</dbReference>
<organism evidence="15 16">
    <name type="scientific">Ridgeia piscesae</name>
    <name type="common">Tubeworm</name>
    <dbReference type="NCBI Taxonomy" id="27915"/>
    <lineage>
        <taxon>Eukaryota</taxon>
        <taxon>Metazoa</taxon>
        <taxon>Spiralia</taxon>
        <taxon>Lophotrochozoa</taxon>
        <taxon>Annelida</taxon>
        <taxon>Polychaeta</taxon>
        <taxon>Sedentaria</taxon>
        <taxon>Canalipalpata</taxon>
        <taxon>Sabellida</taxon>
        <taxon>Siboglinidae</taxon>
        <taxon>Ridgeia</taxon>
    </lineage>
</organism>
<keyword evidence="2 10" id="KW-0245">EGF-like domain</keyword>
<dbReference type="PROSITE" id="PS50026">
    <property type="entry name" value="EGF_3"/>
    <property type="match status" value="9"/>
</dbReference>
<feature type="domain" description="EGF-like" evidence="13">
    <location>
        <begin position="287"/>
        <end position="323"/>
    </location>
</feature>
<keyword evidence="5" id="KW-0677">Repeat</keyword>
<feature type="domain" description="EGF-like" evidence="13">
    <location>
        <begin position="692"/>
        <end position="728"/>
    </location>
</feature>
<feature type="domain" description="EGF-like" evidence="13">
    <location>
        <begin position="248"/>
        <end position="285"/>
    </location>
</feature>
<evidence type="ECO:0000313" key="15">
    <source>
        <dbReference type="EMBL" id="KAK2169237.1"/>
    </source>
</evidence>
<keyword evidence="6 11" id="KW-1133">Transmembrane helix</keyword>
<evidence type="ECO:0000256" key="1">
    <source>
        <dbReference type="ARBA" id="ARBA00004370"/>
    </source>
</evidence>
<dbReference type="SMART" id="SM00179">
    <property type="entry name" value="EGF_CA"/>
    <property type="match status" value="7"/>
</dbReference>
<dbReference type="SUPFAM" id="SSF57196">
    <property type="entry name" value="EGF/Laminin"/>
    <property type="match status" value="8"/>
</dbReference>
<feature type="disulfide bond" evidence="10">
    <location>
        <begin position="473"/>
        <end position="482"/>
    </location>
</feature>
<reference evidence="15" key="1">
    <citation type="journal article" date="2023" name="Mol. Biol. Evol.">
        <title>Third-Generation Sequencing Reveals the Adaptive Role of the Epigenome in Three Deep-Sea Polychaetes.</title>
        <authorList>
            <person name="Perez M."/>
            <person name="Aroh O."/>
            <person name="Sun Y."/>
            <person name="Lan Y."/>
            <person name="Juniper S.K."/>
            <person name="Young C.R."/>
            <person name="Angers B."/>
            <person name="Qian P.Y."/>
        </authorList>
    </citation>
    <scope>NUCLEOTIDE SEQUENCE</scope>
    <source>
        <strain evidence="15">R07B-5</strain>
    </source>
</reference>
<evidence type="ECO:0000256" key="7">
    <source>
        <dbReference type="ARBA" id="ARBA00023136"/>
    </source>
</evidence>
<dbReference type="PANTHER" id="PTHR24049:SF22">
    <property type="entry name" value="DROSOPHILA CRUMBS HOMOLOG"/>
    <property type="match status" value="1"/>
</dbReference>
<dbReference type="SMART" id="SM00181">
    <property type="entry name" value="EGF"/>
    <property type="match status" value="8"/>
</dbReference>
<dbReference type="GO" id="GO:0005886">
    <property type="term" value="C:plasma membrane"/>
    <property type="evidence" value="ECO:0007669"/>
    <property type="project" value="TreeGrafter"/>
</dbReference>
<dbReference type="PROSITE" id="PS00010">
    <property type="entry name" value="ASX_HYDROXYL"/>
    <property type="match status" value="3"/>
</dbReference>
<dbReference type="EMBL" id="JAODUO010001198">
    <property type="protein sequence ID" value="KAK2169237.1"/>
    <property type="molecule type" value="Genomic_DNA"/>
</dbReference>
<dbReference type="GO" id="GO:0004930">
    <property type="term" value="F:G protein-coupled receptor activity"/>
    <property type="evidence" value="ECO:0007669"/>
    <property type="project" value="InterPro"/>
</dbReference>
<feature type="disulfide bond" evidence="10">
    <location>
        <begin position="389"/>
        <end position="398"/>
    </location>
</feature>
<dbReference type="InterPro" id="IPR001881">
    <property type="entry name" value="EGF-like_Ca-bd_dom"/>
</dbReference>
<dbReference type="Gene3D" id="2.10.25.10">
    <property type="entry name" value="Laminin"/>
    <property type="match status" value="8"/>
</dbReference>
<feature type="disulfide bond" evidence="10">
    <location>
        <begin position="513"/>
        <end position="522"/>
    </location>
</feature>
<keyword evidence="8 10" id="KW-1015">Disulfide bond</keyword>
<keyword evidence="16" id="KW-1185">Reference proteome</keyword>
<evidence type="ECO:0000256" key="2">
    <source>
        <dbReference type="ARBA" id="ARBA00022536"/>
    </source>
</evidence>
<accession>A0AAD9NGB9</accession>
<feature type="disulfide bond" evidence="10">
    <location>
        <begin position="718"/>
        <end position="727"/>
    </location>
</feature>
<dbReference type="GO" id="GO:0032991">
    <property type="term" value="C:protein-containing complex"/>
    <property type="evidence" value="ECO:0007669"/>
    <property type="project" value="TreeGrafter"/>
</dbReference>
<evidence type="ECO:0000256" key="9">
    <source>
        <dbReference type="ARBA" id="ARBA00023180"/>
    </source>
</evidence>
<feature type="disulfide bond" evidence="10">
    <location>
        <begin position="313"/>
        <end position="322"/>
    </location>
</feature>
<name>A0AAD9NGB9_RIDPI</name>
<keyword evidence="3 11" id="KW-0812">Transmembrane</keyword>
<dbReference type="InterPro" id="IPR051022">
    <property type="entry name" value="Notch_Cell-Fate_Det"/>
</dbReference>
<dbReference type="Proteomes" id="UP001209878">
    <property type="component" value="Unassembled WGS sequence"/>
</dbReference>
<protein>
    <submittedName>
        <fullName evidence="15">Uncharacterized protein</fullName>
    </submittedName>
</protein>
<evidence type="ECO:0000259" key="13">
    <source>
        <dbReference type="PROSITE" id="PS50026"/>
    </source>
</evidence>
<dbReference type="AlphaFoldDB" id="A0AAD9NGB9"/>
<dbReference type="PROSITE" id="PS00022">
    <property type="entry name" value="EGF_1"/>
    <property type="match status" value="9"/>
</dbReference>
<dbReference type="Pfam" id="PF00001">
    <property type="entry name" value="7tm_1"/>
    <property type="match status" value="1"/>
</dbReference>
<feature type="domain" description="EGF-like" evidence="13">
    <location>
        <begin position="325"/>
        <end position="361"/>
    </location>
</feature>
<evidence type="ECO:0000259" key="14">
    <source>
        <dbReference type="PROSITE" id="PS50262"/>
    </source>
</evidence>
<feature type="disulfide bond" evidence="10">
    <location>
        <begin position="351"/>
        <end position="360"/>
    </location>
</feature>
<evidence type="ECO:0000256" key="6">
    <source>
        <dbReference type="ARBA" id="ARBA00022989"/>
    </source>
</evidence>
<feature type="transmembrane region" description="Helical" evidence="11">
    <location>
        <begin position="85"/>
        <end position="107"/>
    </location>
</feature>
<feature type="domain" description="EGF-like" evidence="13">
    <location>
        <begin position="401"/>
        <end position="440"/>
    </location>
</feature>
<dbReference type="InterPro" id="IPR000152">
    <property type="entry name" value="EGF-type_Asp/Asn_hydroxyl_site"/>
</dbReference>
<feature type="signal peptide" evidence="12">
    <location>
        <begin position="1"/>
        <end position="18"/>
    </location>
</feature>
<dbReference type="InterPro" id="IPR018097">
    <property type="entry name" value="EGF_Ca-bd_CS"/>
</dbReference>
<dbReference type="Pfam" id="PF00008">
    <property type="entry name" value="EGF"/>
    <property type="match status" value="3"/>
</dbReference>
<dbReference type="InterPro" id="IPR000276">
    <property type="entry name" value="GPCR_Rhodpsn"/>
</dbReference>
<feature type="domain" description="G-protein coupled receptors family 1 profile" evidence="14">
    <location>
        <begin position="1"/>
        <end position="164"/>
    </location>
</feature>
<comment type="caution">
    <text evidence="10">Lacks conserved residue(s) required for the propagation of feature annotation.</text>
</comment>
<feature type="domain" description="EGF-like" evidence="13">
    <location>
        <begin position="486"/>
        <end position="523"/>
    </location>
</feature>
<evidence type="ECO:0000313" key="16">
    <source>
        <dbReference type="Proteomes" id="UP001209878"/>
    </source>
</evidence>
<feature type="disulfide bond" evidence="10">
    <location>
        <begin position="430"/>
        <end position="439"/>
    </location>
</feature>
<keyword evidence="4 12" id="KW-0732">Signal</keyword>
<dbReference type="InterPro" id="IPR000742">
    <property type="entry name" value="EGF"/>
</dbReference>
<dbReference type="SUPFAM" id="SSF81321">
    <property type="entry name" value="Family A G protein-coupled receptor-like"/>
    <property type="match status" value="1"/>
</dbReference>
<evidence type="ECO:0000256" key="12">
    <source>
        <dbReference type="SAM" id="SignalP"/>
    </source>
</evidence>
<dbReference type="GO" id="GO:0045197">
    <property type="term" value="P:establishment or maintenance of epithelial cell apical/basal polarity"/>
    <property type="evidence" value="ECO:0007669"/>
    <property type="project" value="TreeGrafter"/>
</dbReference>
<comment type="caution">
    <text evidence="15">The sequence shown here is derived from an EMBL/GenBank/DDBJ whole genome shotgun (WGS) entry which is preliminary data.</text>
</comment>
<feature type="transmembrane region" description="Helical" evidence="11">
    <location>
        <begin position="127"/>
        <end position="150"/>
    </location>
</feature>
<feature type="chain" id="PRO_5042112032" evidence="12">
    <location>
        <begin position="19"/>
        <end position="826"/>
    </location>
</feature>
<sequence length="826" mass="90620">MLFILSLTLSDLAEGCTAMPVSATVCSGATPNVRNMLRYLPRINELGFVWFGLNSIHSLCWATVCKMVAITKPLRYEQLFTRTRCYLIILGIWVSGALYAAALSPWIVSWDLDACIYYLPIETLPTYAVVFLLIGFAFGLVAPIALIVYANVRIFVVIVRTHRRIAAQTNSIGGHVPFVANIPSLTSSASNMTCKCPSGYSGRWCEVAVYTSCLSRPCQNGAACSDGPFSYTCRCGAGFTGTNCGTSASLACASSPCSTSATCDLTSTGGFVCRCAQGHAGLLCRSYVGVCGSYPCVNGATCRDVRRGFHCACRGEFVGTRCENRLDSCVSSPCDASATCLNQVGGYLCACRHGYGGRHCLTMVDVCVSRPCLNAGTCRHVSNAYQCDCRRAYEGVHCERLVDPCAGSPCLRGGRCIVTNVTRKGFVCHCKTGFHGEVCELFVTRSQLLRARQRCGNLGTPIQHGAHVTRCLCQPGITGATCDVIEPEHCQGGGCLNGGTCVRRSNSSYACACTRGYGGVTCARQDDDCRSDPCPAGETCTDLVAGYSCVTALSTAIQYNTIRYDTIRYDTIRYDTIRYDTIRYDTIRYDTIRYVTIRYDTIRYDTIRYDTIRYDTIRYDTIRYDTLRYDTIRYDTIRYDTIRYDTIRYDTIRYDTIRYDTIRYGTHTTAGGVIRCICPLGFTGSTCEQAIGGAKCDSDTCLNGGTCQSDLNVTTCVCPPFYTGERCHLDNDPCVGDPCPEPEVCQLDTSNHLIGYRCVSRIEPPETVPPTDRPVEAASSFVRLVVTTLILGLSDAYTWAPDSVVAWLKAQKEMHDHAMQYHMNTS</sequence>
<dbReference type="PROSITE" id="PS01186">
    <property type="entry name" value="EGF_2"/>
    <property type="match status" value="4"/>
</dbReference>
<dbReference type="PROSITE" id="PS01187">
    <property type="entry name" value="EGF_CA"/>
    <property type="match status" value="1"/>
</dbReference>
<feature type="domain" description="EGF-like" evidence="13">
    <location>
        <begin position="363"/>
        <end position="399"/>
    </location>
</feature>
<evidence type="ECO:0000256" key="8">
    <source>
        <dbReference type="ARBA" id="ARBA00023157"/>
    </source>
</evidence>
<dbReference type="PANTHER" id="PTHR24049">
    <property type="entry name" value="CRUMBS FAMILY MEMBER"/>
    <property type="match status" value="1"/>
</dbReference>
<dbReference type="InterPro" id="IPR017452">
    <property type="entry name" value="GPCR_Rhodpsn_7TM"/>
</dbReference>
<dbReference type="GO" id="GO:0007157">
    <property type="term" value="P:heterophilic cell-cell adhesion via plasma membrane cell adhesion molecules"/>
    <property type="evidence" value="ECO:0007669"/>
    <property type="project" value="TreeGrafter"/>
</dbReference>
<feature type="domain" description="EGF-like" evidence="13">
    <location>
        <begin position="446"/>
        <end position="483"/>
    </location>
</feature>
<evidence type="ECO:0000256" key="5">
    <source>
        <dbReference type="ARBA" id="ARBA00022737"/>
    </source>
</evidence>
<gene>
    <name evidence="15" type="ORF">NP493_1199g01024</name>
</gene>
<evidence type="ECO:0000256" key="10">
    <source>
        <dbReference type="PROSITE-ProRule" id="PRU00076"/>
    </source>
</evidence>
<dbReference type="FunFam" id="2.10.25.10:FF:000122">
    <property type="entry name" value="Protein crumbs homolog 2"/>
    <property type="match status" value="3"/>
</dbReference>